<dbReference type="InterPro" id="IPR011527">
    <property type="entry name" value="ABC1_TM_dom"/>
</dbReference>
<dbReference type="InterPro" id="IPR003439">
    <property type="entry name" value="ABC_transporter-like_ATP-bd"/>
</dbReference>
<dbReference type="GO" id="GO:0005524">
    <property type="term" value="F:ATP binding"/>
    <property type="evidence" value="ECO:0007669"/>
    <property type="project" value="UniProtKB-KW"/>
</dbReference>
<evidence type="ECO:0000256" key="7">
    <source>
        <dbReference type="ARBA" id="ARBA00022989"/>
    </source>
</evidence>
<evidence type="ECO:0000256" key="4">
    <source>
        <dbReference type="ARBA" id="ARBA00022692"/>
    </source>
</evidence>
<dbReference type="OrthoDB" id="422637at2759"/>
<evidence type="ECO:0000256" key="8">
    <source>
        <dbReference type="ARBA" id="ARBA00023136"/>
    </source>
</evidence>
<dbReference type="PANTHER" id="PTHR11384">
    <property type="entry name" value="ATP-BINDING CASSETTE, SUB-FAMILY D MEMBER"/>
    <property type="match status" value="1"/>
</dbReference>
<dbReference type="SUPFAM" id="SSF90123">
    <property type="entry name" value="ABC transporter transmembrane region"/>
    <property type="match status" value="1"/>
</dbReference>
<dbReference type="GO" id="GO:0140359">
    <property type="term" value="F:ABC-type transporter activity"/>
    <property type="evidence" value="ECO:0007669"/>
    <property type="project" value="InterPro"/>
</dbReference>
<comment type="subcellular location">
    <subcellularLocation>
        <location evidence="1">Peroxisome membrane</location>
        <topology evidence="1">Multi-pass membrane protein</topology>
    </subcellularLocation>
</comment>
<evidence type="ECO:0000256" key="9">
    <source>
        <dbReference type="SAM" id="MobiDB-lite"/>
    </source>
</evidence>
<dbReference type="InterPro" id="IPR027417">
    <property type="entry name" value="P-loop_NTPase"/>
</dbReference>
<sequence>MAPAQSTLRHAVREQYARPLIAHYLAHRRRYSNLLMVAFSAYVLQNTYAGLTGSANAKKRAKATAQGSTAAAASTVSNTSSEKPTSALPEPRGKSQGKRRGPRVEVDAIFWQRLARLLRIVLPSYRSKEASLLLLHSFFLVARTALSLYIASLDGAIVSALVRAQPRVFFLRILTWIAIAIPATYTNSMLTYLQSKLGATVGNRNADSKKGLAIAYRTRLTKKVHEDYLQGSTFYALGNLDDRIKNADQLIVVDIQKFSNSLAEIYGNIAKPVLDVIIYNAKLSQNVGAEGLIALTAIVQISAALLKWATPPFGRYAAEEQRLEGEYRFSHTRLLEHAEEVALLRGSQTEKNLIERGYFALIKHINRILRMRMVYSIVEESIVKWFWGSLVPVFGARLFGGAGGLGSVLANVDFGSRTEACSDDALPPQRLMSTYRDLSELSGYTARVSDLLDTMEDVKAGRYQKKLVGGGSTAGRTVGKDEEVAENAKMLQGRGKIIYSDNEIVFDKVPIVTPNGTLKRDVLIKSLSFYVKPGRHLLVVGGNGTGKSSLFRILGGLWPIYGGTVTKPPASEFTYIPQRPYLSLGTLRDQIIYPHTRSQMYARGVSDNDLRAILRMLELEAIVEREGGWDAQREWRDALSGGDKQRLAMARLFYHRPKYAILDECTSAVTLEVEQTFYEKATELGITLLTVSHRPSLWKYHKYILHLLGGGDYAFGPLDWEKRLALQEEKQSLEQKLAEFTVWEQRLKELKGEAEAREARKENV</sequence>
<evidence type="ECO:0000313" key="13">
    <source>
        <dbReference type="Proteomes" id="UP000237144"/>
    </source>
</evidence>
<dbReference type="GO" id="GO:0006635">
    <property type="term" value="P:fatty acid beta-oxidation"/>
    <property type="evidence" value="ECO:0007669"/>
    <property type="project" value="TreeGrafter"/>
</dbReference>
<dbReference type="InterPro" id="IPR017871">
    <property type="entry name" value="ABC_transporter-like_CS"/>
</dbReference>
<feature type="transmembrane region" description="Helical" evidence="10">
    <location>
        <begin position="132"/>
        <end position="153"/>
    </location>
</feature>
<dbReference type="PROSITE" id="PS00211">
    <property type="entry name" value="ABC_TRANSPORTER_1"/>
    <property type="match status" value="1"/>
</dbReference>
<evidence type="ECO:0000256" key="10">
    <source>
        <dbReference type="SAM" id="Phobius"/>
    </source>
</evidence>
<dbReference type="GO" id="GO:0005324">
    <property type="term" value="F:long-chain fatty acid transmembrane transporter activity"/>
    <property type="evidence" value="ECO:0007669"/>
    <property type="project" value="TreeGrafter"/>
</dbReference>
<dbReference type="Pfam" id="PF00005">
    <property type="entry name" value="ABC_tran"/>
    <property type="match status" value="1"/>
</dbReference>
<protein>
    <recommendedName>
        <fullName evidence="11">ABC transporter domain-containing protein</fullName>
    </recommendedName>
</protein>
<feature type="transmembrane region" description="Helical" evidence="10">
    <location>
        <begin position="173"/>
        <end position="193"/>
    </location>
</feature>
<keyword evidence="4 10" id="KW-0812">Transmembrane</keyword>
<dbReference type="SUPFAM" id="SSF52540">
    <property type="entry name" value="P-loop containing nucleoside triphosphate hydrolases"/>
    <property type="match status" value="1"/>
</dbReference>
<dbReference type="GO" id="GO:0042760">
    <property type="term" value="P:very long-chain fatty acid catabolic process"/>
    <property type="evidence" value="ECO:0007669"/>
    <property type="project" value="TreeGrafter"/>
</dbReference>
<evidence type="ECO:0000256" key="3">
    <source>
        <dbReference type="ARBA" id="ARBA00022448"/>
    </source>
</evidence>
<dbReference type="Pfam" id="PF06472">
    <property type="entry name" value="ABC_membrane_2"/>
    <property type="match status" value="1"/>
</dbReference>
<organism evidence="12 13">
    <name type="scientific">Rhodotorula taiwanensis</name>
    <dbReference type="NCBI Taxonomy" id="741276"/>
    <lineage>
        <taxon>Eukaryota</taxon>
        <taxon>Fungi</taxon>
        <taxon>Dikarya</taxon>
        <taxon>Basidiomycota</taxon>
        <taxon>Pucciniomycotina</taxon>
        <taxon>Microbotryomycetes</taxon>
        <taxon>Sporidiobolales</taxon>
        <taxon>Sporidiobolaceae</taxon>
        <taxon>Rhodotorula</taxon>
    </lineage>
</organism>
<feature type="compositionally biased region" description="Low complexity" evidence="9">
    <location>
        <begin position="68"/>
        <end position="81"/>
    </location>
</feature>
<dbReference type="PROSITE" id="PS50893">
    <property type="entry name" value="ABC_TRANSPORTER_2"/>
    <property type="match status" value="1"/>
</dbReference>
<feature type="region of interest" description="Disordered" evidence="9">
    <location>
        <begin position="68"/>
        <end position="100"/>
    </location>
</feature>
<gene>
    <name evidence="12" type="ORF">BMF94_5957</name>
</gene>
<evidence type="ECO:0000256" key="2">
    <source>
        <dbReference type="ARBA" id="ARBA00008575"/>
    </source>
</evidence>
<dbReference type="InterPro" id="IPR036640">
    <property type="entry name" value="ABC1_TM_sf"/>
</dbReference>
<keyword evidence="13" id="KW-1185">Reference proteome</keyword>
<evidence type="ECO:0000256" key="6">
    <source>
        <dbReference type="ARBA" id="ARBA00022840"/>
    </source>
</evidence>
<keyword evidence="7 10" id="KW-1133">Transmembrane helix</keyword>
<dbReference type="InterPro" id="IPR050835">
    <property type="entry name" value="ABC_transporter_sub-D"/>
</dbReference>
<dbReference type="Proteomes" id="UP000237144">
    <property type="component" value="Unassembled WGS sequence"/>
</dbReference>
<evidence type="ECO:0000313" key="12">
    <source>
        <dbReference type="EMBL" id="POY71031.1"/>
    </source>
</evidence>
<dbReference type="CDD" id="cd03223">
    <property type="entry name" value="ABCD_peroxisomal_ALDP"/>
    <property type="match status" value="1"/>
</dbReference>
<keyword evidence="3" id="KW-0813">Transport</keyword>
<dbReference type="GO" id="GO:0016887">
    <property type="term" value="F:ATP hydrolysis activity"/>
    <property type="evidence" value="ECO:0007669"/>
    <property type="project" value="InterPro"/>
</dbReference>
<dbReference type="GO" id="GO:0005778">
    <property type="term" value="C:peroxisomal membrane"/>
    <property type="evidence" value="ECO:0007669"/>
    <property type="project" value="UniProtKB-SubCell"/>
</dbReference>
<dbReference type="Gene3D" id="1.20.1560.10">
    <property type="entry name" value="ABC transporter type 1, transmembrane domain"/>
    <property type="match status" value="1"/>
</dbReference>
<comment type="caution">
    <text evidence="12">The sequence shown here is derived from an EMBL/GenBank/DDBJ whole genome shotgun (WGS) entry which is preliminary data.</text>
</comment>
<comment type="similarity">
    <text evidence="2">Belongs to the ABC transporter superfamily. ABCD family. Peroxisomal fatty acyl CoA transporter (TC 3.A.1.203) subfamily.</text>
</comment>
<dbReference type="STRING" id="741276.A0A2S5B2W9"/>
<feature type="domain" description="ABC transporter" evidence="11">
    <location>
        <begin position="504"/>
        <end position="734"/>
    </location>
</feature>
<name>A0A2S5B2W9_9BASI</name>
<dbReference type="EMBL" id="PJQD01000088">
    <property type="protein sequence ID" value="POY71031.1"/>
    <property type="molecule type" value="Genomic_DNA"/>
</dbReference>
<evidence type="ECO:0000256" key="5">
    <source>
        <dbReference type="ARBA" id="ARBA00022741"/>
    </source>
</evidence>
<keyword evidence="8 10" id="KW-0472">Membrane</keyword>
<accession>A0A2S5B2W9</accession>
<dbReference type="GO" id="GO:0007031">
    <property type="term" value="P:peroxisome organization"/>
    <property type="evidence" value="ECO:0007669"/>
    <property type="project" value="TreeGrafter"/>
</dbReference>
<dbReference type="FunFam" id="3.40.50.300:FF:000636">
    <property type="entry name" value="ATP-binding cassette sub-family D member 3"/>
    <property type="match status" value="1"/>
</dbReference>
<keyword evidence="6" id="KW-0067">ATP-binding</keyword>
<proteinExistence type="inferred from homology"/>
<dbReference type="GO" id="GO:0015910">
    <property type="term" value="P:long-chain fatty acid import into peroxisome"/>
    <property type="evidence" value="ECO:0007669"/>
    <property type="project" value="TreeGrafter"/>
</dbReference>
<dbReference type="AlphaFoldDB" id="A0A2S5B2W9"/>
<dbReference type="InterPro" id="IPR003593">
    <property type="entry name" value="AAA+_ATPase"/>
</dbReference>
<evidence type="ECO:0000256" key="1">
    <source>
        <dbReference type="ARBA" id="ARBA00004585"/>
    </source>
</evidence>
<reference evidence="12 13" key="1">
    <citation type="journal article" date="2018" name="Front. Microbiol.">
        <title>Prospects for Fungal Bioremediation of Acidic Radioactive Waste Sites: Characterization and Genome Sequence of Rhodotorula taiwanensis MD1149.</title>
        <authorList>
            <person name="Tkavc R."/>
            <person name="Matrosova V.Y."/>
            <person name="Grichenko O.E."/>
            <person name="Gostincar C."/>
            <person name="Volpe R.P."/>
            <person name="Klimenkova P."/>
            <person name="Gaidamakova E.K."/>
            <person name="Zhou C.E."/>
            <person name="Stewart B.J."/>
            <person name="Lyman M.G."/>
            <person name="Malfatti S.A."/>
            <person name="Rubinfeld B."/>
            <person name="Courtot M."/>
            <person name="Singh J."/>
            <person name="Dalgard C.L."/>
            <person name="Hamilton T."/>
            <person name="Frey K.G."/>
            <person name="Gunde-Cimerman N."/>
            <person name="Dugan L."/>
            <person name="Daly M.J."/>
        </authorList>
    </citation>
    <scope>NUCLEOTIDE SEQUENCE [LARGE SCALE GENOMIC DNA]</scope>
    <source>
        <strain evidence="12 13">MD1149</strain>
    </source>
</reference>
<evidence type="ECO:0000259" key="11">
    <source>
        <dbReference type="PROSITE" id="PS50893"/>
    </source>
</evidence>
<dbReference type="Gene3D" id="3.40.50.300">
    <property type="entry name" value="P-loop containing nucleotide triphosphate hydrolases"/>
    <property type="match status" value="1"/>
</dbReference>
<keyword evidence="5" id="KW-0547">Nucleotide-binding</keyword>
<dbReference type="PANTHER" id="PTHR11384:SF69">
    <property type="entry name" value="PEROXISOMAL LONG-CHAIN FATTY ACID IMPORT PROTEIN 1"/>
    <property type="match status" value="1"/>
</dbReference>
<dbReference type="SMART" id="SM00382">
    <property type="entry name" value="AAA"/>
    <property type="match status" value="1"/>
</dbReference>